<keyword evidence="5 8" id="KW-0560">Oxidoreductase</keyword>
<evidence type="ECO:0000256" key="2">
    <source>
        <dbReference type="ARBA" id="ARBA00010617"/>
    </source>
</evidence>
<evidence type="ECO:0000256" key="3">
    <source>
        <dbReference type="ARBA" id="ARBA00022617"/>
    </source>
</evidence>
<sequence>MKVPAPKPDALPPGIRRFSYGLFCWLNRNIIVLRGLGAIFRRFPFVGGWFGVAARASAVTGVLTRPQSFSNTAHAPNLASGEYLIGMDPGSTYTADKVVLDARLAALAPTLPAAADQEVKRLVAHLRKQGTNKPFDLIEDYLMWIVFRAMYPLFDSATDRVAAGAHGAVNDPGLQRQYLMEIRYVAGQLLAGSSATLRVQRRAELCADALRARISGVSDDIRQAWQVPASLKFIERNAVGLAWISHPVTVQSGALIVQELLRRPEAHKALRAEAQRLGTPAVWQDANFRDRVRDHVLELMRFRPIFPLLARDVPRDTEFETGGRRNAPCSGGGRMTVLSIAAMFDPHAVRHSRQFCPSRNWGNQQSLRWLMFGYGTRQCPAKDYAVDILTSALIGLLILPELQLAGRKRKAITYDGALMSGMRVRFTSPAGKDRDA</sequence>
<dbReference type="PROSITE" id="PS00086">
    <property type="entry name" value="CYTOCHROME_P450"/>
    <property type="match status" value="1"/>
</dbReference>
<evidence type="ECO:0008006" key="11">
    <source>
        <dbReference type="Google" id="ProtNLM"/>
    </source>
</evidence>
<evidence type="ECO:0000256" key="6">
    <source>
        <dbReference type="ARBA" id="ARBA00023004"/>
    </source>
</evidence>
<dbReference type="OrthoDB" id="8251248at2"/>
<dbReference type="AlphaFoldDB" id="A0A0R3LA63"/>
<dbReference type="GO" id="GO:0004497">
    <property type="term" value="F:monooxygenase activity"/>
    <property type="evidence" value="ECO:0007669"/>
    <property type="project" value="UniProtKB-KW"/>
</dbReference>
<dbReference type="Proteomes" id="UP000050863">
    <property type="component" value="Unassembled WGS sequence"/>
</dbReference>
<dbReference type="Gene3D" id="1.10.630.10">
    <property type="entry name" value="Cytochrome P450"/>
    <property type="match status" value="1"/>
</dbReference>
<gene>
    <name evidence="9" type="ORF">CQ12_21390</name>
</gene>
<evidence type="ECO:0000256" key="1">
    <source>
        <dbReference type="ARBA" id="ARBA00001971"/>
    </source>
</evidence>
<evidence type="ECO:0000256" key="8">
    <source>
        <dbReference type="RuleBase" id="RU000461"/>
    </source>
</evidence>
<dbReference type="InterPro" id="IPR036396">
    <property type="entry name" value="Cyt_P450_sf"/>
</dbReference>
<dbReference type="PANTHER" id="PTHR24286">
    <property type="entry name" value="CYTOCHROME P450 26"/>
    <property type="match status" value="1"/>
</dbReference>
<dbReference type="EMBL" id="LLXZ01000127">
    <property type="protein sequence ID" value="KRR04801.1"/>
    <property type="molecule type" value="Genomic_DNA"/>
</dbReference>
<evidence type="ECO:0000256" key="7">
    <source>
        <dbReference type="ARBA" id="ARBA00023033"/>
    </source>
</evidence>
<dbReference type="GO" id="GO:0016125">
    <property type="term" value="P:sterol metabolic process"/>
    <property type="evidence" value="ECO:0007669"/>
    <property type="project" value="TreeGrafter"/>
</dbReference>
<dbReference type="SUPFAM" id="SSF48264">
    <property type="entry name" value="Cytochrome P450"/>
    <property type="match status" value="1"/>
</dbReference>
<name>A0A0R3LA63_9BRAD</name>
<keyword evidence="3 8" id="KW-0349">Heme</keyword>
<reference evidence="9 10" key="1">
    <citation type="submission" date="2014-03" db="EMBL/GenBank/DDBJ databases">
        <title>Bradyrhizobium valentinum sp. nov., isolated from effective nodules of Lupinus mariae-josephae, a lupine endemic of basic-lime soils in Eastern Spain.</title>
        <authorList>
            <person name="Duran D."/>
            <person name="Rey L."/>
            <person name="Navarro A."/>
            <person name="Busquets A."/>
            <person name="Imperial J."/>
            <person name="Ruiz-Argueso T."/>
        </authorList>
    </citation>
    <scope>NUCLEOTIDE SEQUENCE [LARGE SCALE GENOMIC DNA]</scope>
    <source>
        <strain evidence="9 10">PAC68</strain>
    </source>
</reference>
<dbReference type="InterPro" id="IPR001128">
    <property type="entry name" value="Cyt_P450"/>
</dbReference>
<accession>A0A0R3LA63</accession>
<dbReference type="GO" id="GO:0020037">
    <property type="term" value="F:heme binding"/>
    <property type="evidence" value="ECO:0007669"/>
    <property type="project" value="InterPro"/>
</dbReference>
<dbReference type="Pfam" id="PF00067">
    <property type="entry name" value="p450"/>
    <property type="match status" value="1"/>
</dbReference>
<comment type="similarity">
    <text evidence="2 8">Belongs to the cytochrome P450 family.</text>
</comment>
<evidence type="ECO:0000313" key="9">
    <source>
        <dbReference type="EMBL" id="KRR04801.1"/>
    </source>
</evidence>
<proteinExistence type="inferred from homology"/>
<keyword evidence="6 8" id="KW-0408">Iron</keyword>
<comment type="cofactor">
    <cofactor evidence="1">
        <name>heme</name>
        <dbReference type="ChEBI" id="CHEBI:30413"/>
    </cofactor>
</comment>
<evidence type="ECO:0000313" key="10">
    <source>
        <dbReference type="Proteomes" id="UP000050863"/>
    </source>
</evidence>
<evidence type="ECO:0000256" key="5">
    <source>
        <dbReference type="ARBA" id="ARBA00023002"/>
    </source>
</evidence>
<protein>
    <recommendedName>
        <fullName evidence="11">Cytochrome</fullName>
    </recommendedName>
</protein>
<keyword evidence="4 8" id="KW-0479">Metal-binding</keyword>
<dbReference type="GO" id="GO:0005506">
    <property type="term" value="F:iron ion binding"/>
    <property type="evidence" value="ECO:0007669"/>
    <property type="project" value="InterPro"/>
</dbReference>
<organism evidence="9 10">
    <name type="scientific">Bradyrhizobium jicamae</name>
    <dbReference type="NCBI Taxonomy" id="280332"/>
    <lineage>
        <taxon>Bacteria</taxon>
        <taxon>Pseudomonadati</taxon>
        <taxon>Pseudomonadota</taxon>
        <taxon>Alphaproteobacteria</taxon>
        <taxon>Hyphomicrobiales</taxon>
        <taxon>Nitrobacteraceae</taxon>
        <taxon>Bradyrhizobium</taxon>
    </lineage>
</organism>
<dbReference type="STRING" id="280332.CQ12_21390"/>
<dbReference type="GO" id="GO:0016705">
    <property type="term" value="F:oxidoreductase activity, acting on paired donors, with incorporation or reduction of molecular oxygen"/>
    <property type="evidence" value="ECO:0007669"/>
    <property type="project" value="InterPro"/>
</dbReference>
<evidence type="ECO:0000256" key="4">
    <source>
        <dbReference type="ARBA" id="ARBA00022723"/>
    </source>
</evidence>
<keyword evidence="7 8" id="KW-0503">Monooxygenase</keyword>
<dbReference type="PANTHER" id="PTHR24286:SF24">
    <property type="entry name" value="LANOSTEROL 14-ALPHA DEMETHYLASE"/>
    <property type="match status" value="1"/>
</dbReference>
<dbReference type="InterPro" id="IPR017972">
    <property type="entry name" value="Cyt_P450_CS"/>
</dbReference>
<comment type="caution">
    <text evidence="9">The sequence shown here is derived from an EMBL/GenBank/DDBJ whole genome shotgun (WGS) entry which is preliminary data.</text>
</comment>
<keyword evidence="10" id="KW-1185">Reference proteome</keyword>
<dbReference type="RefSeq" id="WP_057837271.1">
    <property type="nucleotide sequence ID" value="NZ_LLXZ01000127.1"/>
</dbReference>